<reference evidence="16" key="1">
    <citation type="submission" date="2019-07" db="EMBL/GenBank/DDBJ databases">
        <title>Hyphodiscus hymeniophilus genome sequencing and assembly.</title>
        <authorList>
            <person name="Kramer G."/>
            <person name="Nodwell J."/>
        </authorList>
    </citation>
    <scope>NUCLEOTIDE SEQUENCE</scope>
    <source>
        <strain evidence="16">ATCC 34498</strain>
    </source>
</reference>
<dbReference type="Pfam" id="PF00672">
    <property type="entry name" value="HAMP"/>
    <property type="match status" value="3"/>
</dbReference>
<feature type="modified residue" description="4-aspartylphosphate" evidence="10">
    <location>
        <position position="1159"/>
    </location>
</feature>
<evidence type="ECO:0000259" key="15">
    <source>
        <dbReference type="PROSITE" id="PS50885"/>
    </source>
</evidence>
<feature type="domain" description="HAMP" evidence="15">
    <location>
        <begin position="479"/>
        <end position="531"/>
    </location>
</feature>
<evidence type="ECO:0000256" key="2">
    <source>
        <dbReference type="ARBA" id="ARBA00012438"/>
    </source>
</evidence>
<dbReference type="GO" id="GO:0005524">
    <property type="term" value="F:ATP binding"/>
    <property type="evidence" value="ECO:0007669"/>
    <property type="project" value="UniProtKB-KW"/>
</dbReference>
<keyword evidence="3 10" id="KW-0597">Phosphoprotein</keyword>
<dbReference type="Gene3D" id="1.20.120.1530">
    <property type="match status" value="3"/>
</dbReference>
<dbReference type="FunFam" id="3.30.565.10:FF:000015">
    <property type="entry name" value="Two-component osmosensing histidine kinase"/>
    <property type="match status" value="1"/>
</dbReference>
<dbReference type="GO" id="GO:0071474">
    <property type="term" value="P:cellular hyperosmotic response"/>
    <property type="evidence" value="ECO:0007669"/>
    <property type="project" value="TreeGrafter"/>
</dbReference>
<keyword evidence="7 16" id="KW-0418">Kinase</keyword>
<dbReference type="FunFam" id="1.20.120.1530:FF:000002">
    <property type="entry name" value="Two-component osmosensing histidine kinase"/>
    <property type="match status" value="1"/>
</dbReference>
<dbReference type="InterPro" id="IPR003594">
    <property type="entry name" value="HATPase_dom"/>
</dbReference>
<dbReference type="FunFam" id="1.20.120.1530:FF:000001">
    <property type="entry name" value="Two-component osmosensing histidine kinase"/>
    <property type="match status" value="2"/>
</dbReference>
<dbReference type="PRINTS" id="PR00344">
    <property type="entry name" value="BCTRLSENSOR"/>
</dbReference>
<feature type="domain" description="Histidine kinase" evidence="13">
    <location>
        <begin position="737"/>
        <end position="961"/>
    </location>
</feature>
<dbReference type="Pfam" id="PF00072">
    <property type="entry name" value="Response_reg"/>
    <property type="match status" value="1"/>
</dbReference>
<evidence type="ECO:0000256" key="4">
    <source>
        <dbReference type="ARBA" id="ARBA00022679"/>
    </source>
</evidence>
<comment type="catalytic activity">
    <reaction evidence="1">
        <text>ATP + protein L-histidine = ADP + protein N-phospho-L-histidine.</text>
        <dbReference type="EC" id="2.7.13.3"/>
    </reaction>
</comment>
<dbReference type="InterPro" id="IPR036097">
    <property type="entry name" value="HisK_dim/P_sf"/>
</dbReference>
<dbReference type="PANTHER" id="PTHR45339">
    <property type="entry name" value="HYBRID SIGNAL TRANSDUCTION HISTIDINE KINASE J"/>
    <property type="match status" value="1"/>
</dbReference>
<dbReference type="SMART" id="SM00388">
    <property type="entry name" value="HisKA"/>
    <property type="match status" value="1"/>
</dbReference>
<evidence type="ECO:0000256" key="3">
    <source>
        <dbReference type="ARBA" id="ARBA00022553"/>
    </source>
</evidence>
<dbReference type="SUPFAM" id="SSF55874">
    <property type="entry name" value="ATPase domain of HSP90 chaperone/DNA topoisomerase II/histidine kinase"/>
    <property type="match status" value="1"/>
</dbReference>
<evidence type="ECO:0000256" key="6">
    <source>
        <dbReference type="ARBA" id="ARBA00022741"/>
    </source>
</evidence>
<dbReference type="Pfam" id="PF02518">
    <property type="entry name" value="HATPase_c"/>
    <property type="match status" value="1"/>
</dbReference>
<organism evidence="16 17">
    <name type="scientific">Hyphodiscus hymeniophilus</name>
    <dbReference type="NCBI Taxonomy" id="353542"/>
    <lineage>
        <taxon>Eukaryota</taxon>
        <taxon>Fungi</taxon>
        <taxon>Dikarya</taxon>
        <taxon>Ascomycota</taxon>
        <taxon>Pezizomycotina</taxon>
        <taxon>Leotiomycetes</taxon>
        <taxon>Helotiales</taxon>
        <taxon>Hyphodiscaceae</taxon>
        <taxon>Hyphodiscus</taxon>
    </lineage>
</organism>
<feature type="domain" description="HAMP" evidence="15">
    <location>
        <begin position="295"/>
        <end position="347"/>
    </location>
</feature>
<keyword evidence="17" id="KW-1185">Reference proteome</keyword>
<dbReference type="Gene3D" id="3.40.50.2300">
    <property type="match status" value="1"/>
</dbReference>
<dbReference type="GO" id="GO:0000155">
    <property type="term" value="F:phosphorelay sensor kinase activity"/>
    <property type="evidence" value="ECO:0007669"/>
    <property type="project" value="InterPro"/>
</dbReference>
<dbReference type="InterPro" id="IPR011006">
    <property type="entry name" value="CheY-like_superfamily"/>
</dbReference>
<dbReference type="InterPro" id="IPR003660">
    <property type="entry name" value="HAMP_dom"/>
</dbReference>
<dbReference type="SUPFAM" id="SSF52172">
    <property type="entry name" value="CheY-like"/>
    <property type="match status" value="1"/>
</dbReference>
<evidence type="ECO:0000313" key="16">
    <source>
        <dbReference type="EMBL" id="KAG0650634.1"/>
    </source>
</evidence>
<dbReference type="Gene3D" id="3.30.565.10">
    <property type="entry name" value="Histidine kinase-like ATPase, C-terminal domain"/>
    <property type="match status" value="1"/>
</dbReference>
<dbReference type="CDD" id="cd16922">
    <property type="entry name" value="HATPase_EvgS-ArcB-TorS-like"/>
    <property type="match status" value="1"/>
</dbReference>
<dbReference type="PROSITE" id="PS50110">
    <property type="entry name" value="RESPONSE_REGULATORY"/>
    <property type="match status" value="1"/>
</dbReference>
<protein>
    <recommendedName>
        <fullName evidence="2">histidine kinase</fullName>
        <ecNumber evidence="2">2.7.13.3</ecNumber>
    </recommendedName>
</protein>
<keyword evidence="4" id="KW-0808">Transferase</keyword>
<dbReference type="InterPro" id="IPR005467">
    <property type="entry name" value="His_kinase_dom"/>
</dbReference>
<dbReference type="SMART" id="SM00304">
    <property type="entry name" value="HAMP"/>
    <property type="match status" value="6"/>
</dbReference>
<dbReference type="EC" id="2.7.13.3" evidence="2"/>
<keyword evidence="8" id="KW-0067">ATP-binding</keyword>
<keyword evidence="6" id="KW-0547">Nucleotide-binding</keyword>
<dbReference type="PANTHER" id="PTHR45339:SF1">
    <property type="entry name" value="HYBRID SIGNAL TRANSDUCTION HISTIDINE KINASE J"/>
    <property type="match status" value="1"/>
</dbReference>
<keyword evidence="5" id="KW-0677">Repeat</keyword>
<feature type="coiled-coil region" evidence="11">
    <location>
        <begin position="413"/>
        <end position="440"/>
    </location>
</feature>
<evidence type="ECO:0000256" key="10">
    <source>
        <dbReference type="PROSITE-ProRule" id="PRU00169"/>
    </source>
</evidence>
<dbReference type="GO" id="GO:0016020">
    <property type="term" value="C:membrane"/>
    <property type="evidence" value="ECO:0007669"/>
    <property type="project" value="InterPro"/>
</dbReference>
<dbReference type="Pfam" id="PF00512">
    <property type="entry name" value="HisKA"/>
    <property type="match status" value="1"/>
</dbReference>
<dbReference type="OrthoDB" id="10266508at2759"/>
<dbReference type="SUPFAM" id="SSF47384">
    <property type="entry name" value="Homodimeric domain of signal transducing histidine kinase"/>
    <property type="match status" value="1"/>
</dbReference>
<dbReference type="InterPro" id="IPR036890">
    <property type="entry name" value="HATPase_C_sf"/>
</dbReference>
<feature type="domain" description="HAMP" evidence="15">
    <location>
        <begin position="663"/>
        <end position="715"/>
    </location>
</feature>
<evidence type="ECO:0000256" key="7">
    <source>
        <dbReference type="ARBA" id="ARBA00022777"/>
    </source>
</evidence>
<evidence type="ECO:0000256" key="11">
    <source>
        <dbReference type="SAM" id="Coils"/>
    </source>
</evidence>
<evidence type="ECO:0000256" key="8">
    <source>
        <dbReference type="ARBA" id="ARBA00022840"/>
    </source>
</evidence>
<name>A0A9P6VMX0_9HELO</name>
<evidence type="ECO:0000259" key="13">
    <source>
        <dbReference type="PROSITE" id="PS50109"/>
    </source>
</evidence>
<evidence type="ECO:0000256" key="9">
    <source>
        <dbReference type="ARBA" id="ARBA00023012"/>
    </source>
</evidence>
<dbReference type="EMBL" id="VNKQ01000005">
    <property type="protein sequence ID" value="KAG0650634.1"/>
    <property type="molecule type" value="Genomic_DNA"/>
</dbReference>
<comment type="caution">
    <text evidence="16">The sequence shown here is derived from an EMBL/GenBank/DDBJ whole genome shotgun (WGS) entry which is preliminary data.</text>
</comment>
<feature type="region of interest" description="Disordered" evidence="12">
    <location>
        <begin position="1255"/>
        <end position="1312"/>
    </location>
</feature>
<feature type="domain" description="HAMP" evidence="15">
    <location>
        <begin position="387"/>
        <end position="439"/>
    </location>
</feature>
<evidence type="ECO:0000259" key="14">
    <source>
        <dbReference type="PROSITE" id="PS50110"/>
    </source>
</evidence>
<feature type="domain" description="HAMP" evidence="15">
    <location>
        <begin position="571"/>
        <end position="623"/>
    </location>
</feature>
<dbReference type="CDD" id="cd17546">
    <property type="entry name" value="REC_hyHK_CKI1_RcsC-like"/>
    <property type="match status" value="1"/>
</dbReference>
<dbReference type="FunFam" id="3.40.50.2300:FF:000207">
    <property type="entry name" value="Two-component osmosensing histidine kinase"/>
    <property type="match status" value="1"/>
</dbReference>
<dbReference type="CDD" id="cd06225">
    <property type="entry name" value="HAMP"/>
    <property type="match status" value="5"/>
</dbReference>
<dbReference type="InterPro" id="IPR001789">
    <property type="entry name" value="Sig_transdc_resp-reg_receiver"/>
</dbReference>
<dbReference type="Pfam" id="PF18947">
    <property type="entry name" value="HAMP_2"/>
    <property type="match status" value="2"/>
</dbReference>
<dbReference type="SUPFAM" id="SSF58104">
    <property type="entry name" value="Methyl-accepting chemotaxis protein (MCP) signaling domain"/>
    <property type="match status" value="2"/>
</dbReference>
<dbReference type="PROSITE" id="PS50109">
    <property type="entry name" value="HIS_KIN"/>
    <property type="match status" value="1"/>
</dbReference>
<gene>
    <name evidence="16" type="ORF">D0Z07_2516</name>
</gene>
<dbReference type="Proteomes" id="UP000785200">
    <property type="component" value="Unassembled WGS sequence"/>
</dbReference>
<dbReference type="CDD" id="cd00082">
    <property type="entry name" value="HisKA"/>
    <property type="match status" value="1"/>
</dbReference>
<dbReference type="SMART" id="SM00448">
    <property type="entry name" value="REC"/>
    <property type="match status" value="1"/>
</dbReference>
<feature type="coiled-coil region" evidence="11">
    <location>
        <begin position="136"/>
        <end position="206"/>
    </location>
</feature>
<evidence type="ECO:0000256" key="5">
    <source>
        <dbReference type="ARBA" id="ARBA00022737"/>
    </source>
</evidence>
<dbReference type="SMART" id="SM00387">
    <property type="entry name" value="HATPase_c"/>
    <property type="match status" value="1"/>
</dbReference>
<keyword evidence="11" id="KW-0175">Coiled coil</keyword>
<keyword evidence="9" id="KW-0902">Two-component regulatory system</keyword>
<dbReference type="Gene3D" id="1.10.287.130">
    <property type="match status" value="1"/>
</dbReference>
<evidence type="ECO:0000256" key="12">
    <source>
        <dbReference type="SAM" id="MobiDB-lite"/>
    </source>
</evidence>
<sequence>MGDESTTYEATSAILQCLATSIQVPQSNIQSNQGVKLPGADTPAKLNLEREIAALVARVQSLEAKAITINHQALPDTPNEIGAPSAFADVLTGGSVNRSSKNAASRQQLVNSLLAARDAPYGERPQKFTKLSDEELEALREHVDHQSKELDSQKSELAGVNAQLLQQKQLQEQALNVLEVERVAALERELKKHQQANEAFQKALREIGEIVTAVARGDLSKKVQIHSVEMDPEITTFKRVINTMMDQLQIFSSEVSRVAREVGTEGILGGQAQIVGVDGTWKELTNNVVVNVMAQNLTDQVREIASVTTAVAHGDLTQKIERPAQGEILQLQQTINTMVDQLRTFAAEVTRVARDVGTEGILGGQAEIEGVKGMWNTLTVNVNAMANNLTTQVRDIAMVTTAVAKGDLTQKVQAECKGEIKELKETINSMVDQLQQFAREVTKIAREVGTEGRLGGQATVHDVEGTWRDLTENVNGMAMNLTTQVREIAKVTTAVARGDLTKKIGVEVQGEIASLKDTINTMVDRLGTFAFEVSKVAREVGTDGTLGGQAQVDNVEGKWKDLTENVNTMASNLTSQVRGISTVTQAIANGDMSQKIEVEAAGEILVLKETINNMVDRLSIFSNEVQRVAKDVGVDGKMGGQADVAGIGGRWKEITTDVNTMAMNLTAQVRAFGDITNAATDGDFTKLITVEASGEMDELKRKINQMVFNLRDSIQRNTAAREAAEFANRTKSEFLANMSHEIRTPMNGIIGMTQLTLDTDLTQYQREMLNIVHNLANSLLTIIDDILDLSKIEANRMIMEEIPYTLRGTVFNALKTLAVKANEKFLDLTYRVDSSVPDHVVGDSFRLRQVILNLVGNAIKFTEHGEVSLTIQKAEQDHCAPNEYAIEFSVSDTGIGIQADKLDLIFDTFQQADGSMTRKFGGTGLGLSISKRLVNLMRGDVWVKSQYGKGSSFYFTCTVRLATSDTTFIEKQLKPYQGHNVLFIDKGQTGHGNEIISMLSQIGLVPVVVDSERHVNLTSLGGSKVASTYDVIIVDSIETARRLRSIDEFKYIPIVLLAPVVHVSLKSALDLGITSYMTTPCLTIDLGNGMIPALENRAAPSLADNTKSFDILLAEDNIVNQRLAVKILEKYHHVVTVVGNGQEALDAIKEKRYDVILMDVQMPIMASDMQNKLTIIQGGFEATAKIREYERSLGSQRTPIIALTAHAMLGDREKCIQAQMDEYLSKPLKQNHLIQTILKCATLGGALLEKGRDIRASPKDESPKSITANGALSPLTDSLRPPIEPRAFTTTGPINHGSLESPAIVTADSEDPLARQLKRRRMDISQ</sequence>
<evidence type="ECO:0000256" key="1">
    <source>
        <dbReference type="ARBA" id="ARBA00000085"/>
    </source>
</evidence>
<dbReference type="InterPro" id="IPR003661">
    <property type="entry name" value="HisK_dim/P_dom"/>
</dbReference>
<feature type="domain" description="HAMP" evidence="15">
    <location>
        <begin position="198"/>
        <end position="253"/>
    </location>
</feature>
<dbReference type="FunFam" id="1.10.287.130:FF:000002">
    <property type="entry name" value="Two-component osmosensing histidine kinase"/>
    <property type="match status" value="1"/>
</dbReference>
<dbReference type="PROSITE" id="PS50885">
    <property type="entry name" value="HAMP"/>
    <property type="match status" value="6"/>
</dbReference>
<proteinExistence type="predicted"/>
<dbReference type="InterPro" id="IPR004358">
    <property type="entry name" value="Sig_transdc_His_kin-like_C"/>
</dbReference>
<accession>A0A9P6VMX0</accession>
<feature type="domain" description="Response regulatory" evidence="14">
    <location>
        <begin position="1110"/>
        <end position="1241"/>
    </location>
</feature>
<evidence type="ECO:0000313" key="17">
    <source>
        <dbReference type="Proteomes" id="UP000785200"/>
    </source>
</evidence>